<evidence type="ECO:0000259" key="6">
    <source>
        <dbReference type="SMART" id="SM00849"/>
    </source>
</evidence>
<organism evidence="7 8">
    <name type="scientific">Arenibacterium halophilum</name>
    <dbReference type="NCBI Taxonomy" id="2583821"/>
    <lineage>
        <taxon>Bacteria</taxon>
        <taxon>Pseudomonadati</taxon>
        <taxon>Pseudomonadota</taxon>
        <taxon>Alphaproteobacteria</taxon>
        <taxon>Rhodobacterales</taxon>
        <taxon>Paracoccaceae</taxon>
        <taxon>Arenibacterium</taxon>
    </lineage>
</organism>
<gene>
    <name evidence="7" type="ORF">FGK64_14455</name>
</gene>
<evidence type="ECO:0000256" key="3">
    <source>
        <dbReference type="ARBA" id="ARBA00022723"/>
    </source>
</evidence>
<evidence type="ECO:0000313" key="8">
    <source>
        <dbReference type="Proteomes" id="UP001191082"/>
    </source>
</evidence>
<dbReference type="InterPro" id="IPR036866">
    <property type="entry name" value="RibonucZ/Hydroxyglut_hydro"/>
</dbReference>
<keyword evidence="5" id="KW-0862">Zinc</keyword>
<dbReference type="Gene3D" id="3.60.15.10">
    <property type="entry name" value="Ribonuclease Z/Hydroxyacylglutathione hydrolase-like"/>
    <property type="match status" value="1"/>
</dbReference>
<evidence type="ECO:0000256" key="5">
    <source>
        <dbReference type="ARBA" id="ARBA00022833"/>
    </source>
</evidence>
<comment type="caution">
    <text evidence="7">The sequence shown here is derived from an EMBL/GenBank/DDBJ whole genome shotgun (WGS) entry which is preliminary data.</text>
</comment>
<evidence type="ECO:0000256" key="2">
    <source>
        <dbReference type="ARBA" id="ARBA00007749"/>
    </source>
</evidence>
<dbReference type="PANTHER" id="PTHR42978">
    <property type="entry name" value="QUORUM-QUENCHING LACTONASE YTNP-RELATED-RELATED"/>
    <property type="match status" value="1"/>
</dbReference>
<dbReference type="EMBL" id="VCPC01000003">
    <property type="protein sequence ID" value="TMV11481.1"/>
    <property type="molecule type" value="Genomic_DNA"/>
</dbReference>
<evidence type="ECO:0000313" key="7">
    <source>
        <dbReference type="EMBL" id="TMV11481.1"/>
    </source>
</evidence>
<accession>A0ABY2X6T5</accession>
<evidence type="ECO:0000256" key="4">
    <source>
        <dbReference type="ARBA" id="ARBA00022801"/>
    </source>
</evidence>
<keyword evidence="3" id="KW-0479">Metal-binding</keyword>
<dbReference type="SMART" id="SM00849">
    <property type="entry name" value="Lactamase_B"/>
    <property type="match status" value="1"/>
</dbReference>
<feature type="domain" description="Metallo-beta-lactamase" evidence="6">
    <location>
        <begin position="74"/>
        <end position="274"/>
    </location>
</feature>
<comment type="similarity">
    <text evidence="2">Belongs to the metallo-beta-lactamase superfamily.</text>
</comment>
<dbReference type="InterPro" id="IPR001279">
    <property type="entry name" value="Metallo-B-lactamas"/>
</dbReference>
<sequence>MCREKAAEARAHQRFCQANRFAVVESYNPIGAHIVTHTPDPFELFAIGYARHSGRSAQENFIGGDFHESASDLAYYVWLARRGDRVFLIDTGFGPDAAKSRGRELFQTPARQLAGFGVDPAKIDDVILTHLHYDHAGTLGDFPRARFHVQDAEAAYATGRCMCHDVLRGPFDVEDVVSYIRHLYAGRVVFHDGTAELADGLTLHRVGGHSAGLQVVRVFTKRGWVVLASDASHLYANMRTNTPFPLVYSVAEMLEGYRTVAALADSADHIIPGHDPLVMEWYPRVTGEGAGGVYRLDVPPKGSG</sequence>
<dbReference type="Proteomes" id="UP001191082">
    <property type="component" value="Unassembled WGS sequence"/>
</dbReference>
<dbReference type="InterPro" id="IPR051013">
    <property type="entry name" value="MBL_superfamily_lactonases"/>
</dbReference>
<dbReference type="CDD" id="cd07729">
    <property type="entry name" value="AHL_lactonase_MBL-fold"/>
    <property type="match status" value="1"/>
</dbReference>
<protein>
    <submittedName>
        <fullName evidence="7">N-acyl homoserine lactonase family protein</fullName>
    </submittedName>
</protein>
<proteinExistence type="inferred from homology"/>
<dbReference type="Pfam" id="PF00753">
    <property type="entry name" value="Lactamase_B"/>
    <property type="match status" value="1"/>
</dbReference>
<name>A0ABY2X6T5_9RHOB</name>
<keyword evidence="8" id="KW-1185">Reference proteome</keyword>
<dbReference type="SUPFAM" id="SSF56281">
    <property type="entry name" value="Metallo-hydrolase/oxidoreductase"/>
    <property type="match status" value="1"/>
</dbReference>
<comment type="cofactor">
    <cofactor evidence="1">
        <name>Zn(2+)</name>
        <dbReference type="ChEBI" id="CHEBI:29105"/>
    </cofactor>
</comment>
<reference evidence="7 8" key="1">
    <citation type="submission" date="2019-05" db="EMBL/GenBank/DDBJ databases">
        <title>Marivita sp. nov. isolated from sea sediment.</title>
        <authorList>
            <person name="Kim W."/>
        </authorList>
    </citation>
    <scope>NUCLEOTIDE SEQUENCE [LARGE SCALE GENOMIC DNA]</scope>
    <source>
        <strain evidence="7 8">CAU 1492</strain>
    </source>
</reference>
<dbReference type="PANTHER" id="PTHR42978:SF7">
    <property type="entry name" value="METALLO-HYDROLASE RV2300C-RELATED"/>
    <property type="match status" value="1"/>
</dbReference>
<evidence type="ECO:0000256" key="1">
    <source>
        <dbReference type="ARBA" id="ARBA00001947"/>
    </source>
</evidence>
<keyword evidence="4" id="KW-0378">Hydrolase</keyword>